<dbReference type="InterPro" id="IPR003598">
    <property type="entry name" value="Ig_sub2"/>
</dbReference>
<dbReference type="Pfam" id="PF07679">
    <property type="entry name" value="I-set"/>
    <property type="match status" value="2"/>
</dbReference>
<dbReference type="SMART" id="SM00369">
    <property type="entry name" value="LRR_TYP"/>
    <property type="match status" value="11"/>
</dbReference>
<evidence type="ECO:0000259" key="9">
    <source>
        <dbReference type="PROSITE" id="PS50835"/>
    </source>
</evidence>
<feature type="region of interest" description="Disordered" evidence="6">
    <location>
        <begin position="734"/>
        <end position="755"/>
    </location>
</feature>
<evidence type="ECO:0000256" key="3">
    <source>
        <dbReference type="ARBA" id="ARBA00022737"/>
    </source>
</evidence>
<keyword evidence="7" id="KW-0472">Membrane</keyword>
<keyword evidence="7" id="KW-0812">Transmembrane</keyword>
<gene>
    <name evidence="11" type="primary">LOC108560829</name>
</gene>
<dbReference type="InterPro" id="IPR050467">
    <property type="entry name" value="LRFN"/>
</dbReference>
<feature type="domain" description="Ig-like" evidence="9">
    <location>
        <begin position="483"/>
        <end position="572"/>
    </location>
</feature>
<dbReference type="SMART" id="SM00365">
    <property type="entry name" value="LRR_SD22"/>
    <property type="match status" value="7"/>
</dbReference>
<feature type="domain" description="Ig-like" evidence="9">
    <location>
        <begin position="577"/>
        <end position="663"/>
    </location>
</feature>
<feature type="region of interest" description="Disordered" evidence="6">
    <location>
        <begin position="802"/>
        <end position="832"/>
    </location>
</feature>
<accession>A0ABM1MHH5</accession>
<dbReference type="SMART" id="SM00409">
    <property type="entry name" value="IG"/>
    <property type="match status" value="3"/>
</dbReference>
<dbReference type="RefSeq" id="XP_017774025.1">
    <property type="nucleotide sequence ID" value="XM_017918536.1"/>
</dbReference>
<evidence type="ECO:0000313" key="11">
    <source>
        <dbReference type="RefSeq" id="XP_017774025.1"/>
    </source>
</evidence>
<feature type="transmembrane region" description="Helical" evidence="7">
    <location>
        <begin position="674"/>
        <end position="698"/>
    </location>
</feature>
<dbReference type="PROSITE" id="PS50835">
    <property type="entry name" value="IG_LIKE"/>
    <property type="match status" value="3"/>
</dbReference>
<dbReference type="Pfam" id="PF00560">
    <property type="entry name" value="LRR_1"/>
    <property type="match status" value="1"/>
</dbReference>
<dbReference type="Gene3D" id="2.60.40.10">
    <property type="entry name" value="Immunoglobulins"/>
    <property type="match status" value="3"/>
</dbReference>
<organism evidence="10 11">
    <name type="scientific">Nicrophorus vespilloides</name>
    <name type="common">Boreal carrion beetle</name>
    <dbReference type="NCBI Taxonomy" id="110193"/>
    <lineage>
        <taxon>Eukaryota</taxon>
        <taxon>Metazoa</taxon>
        <taxon>Ecdysozoa</taxon>
        <taxon>Arthropoda</taxon>
        <taxon>Hexapoda</taxon>
        <taxon>Insecta</taxon>
        <taxon>Pterygota</taxon>
        <taxon>Neoptera</taxon>
        <taxon>Endopterygota</taxon>
        <taxon>Coleoptera</taxon>
        <taxon>Polyphaga</taxon>
        <taxon>Staphyliniformia</taxon>
        <taxon>Silphidae</taxon>
        <taxon>Nicrophorinae</taxon>
        <taxon>Nicrophorus</taxon>
    </lineage>
</organism>
<dbReference type="InterPro" id="IPR003599">
    <property type="entry name" value="Ig_sub"/>
</dbReference>
<reference evidence="11" key="1">
    <citation type="submission" date="2025-08" db="UniProtKB">
        <authorList>
            <consortium name="RefSeq"/>
        </authorList>
    </citation>
    <scope>IDENTIFICATION</scope>
    <source>
        <tissue evidence="11">Whole Larva</tissue>
    </source>
</reference>
<evidence type="ECO:0000313" key="10">
    <source>
        <dbReference type="Proteomes" id="UP000695000"/>
    </source>
</evidence>
<dbReference type="Proteomes" id="UP000695000">
    <property type="component" value="Unplaced"/>
</dbReference>
<dbReference type="InterPro" id="IPR036179">
    <property type="entry name" value="Ig-like_dom_sf"/>
</dbReference>
<keyword evidence="10" id="KW-1185">Reference proteome</keyword>
<keyword evidence="7" id="KW-1133">Transmembrane helix</keyword>
<evidence type="ECO:0000256" key="1">
    <source>
        <dbReference type="ARBA" id="ARBA00022614"/>
    </source>
</evidence>
<feature type="signal peptide" evidence="8">
    <location>
        <begin position="1"/>
        <end position="20"/>
    </location>
</feature>
<dbReference type="InterPro" id="IPR032675">
    <property type="entry name" value="LRR_dom_sf"/>
</dbReference>
<keyword evidence="2 8" id="KW-0732">Signal</keyword>
<keyword evidence="1" id="KW-0433">Leucine-rich repeat</keyword>
<dbReference type="GeneID" id="108560829"/>
<dbReference type="SMART" id="SM00082">
    <property type="entry name" value="LRRCT"/>
    <property type="match status" value="1"/>
</dbReference>
<dbReference type="Pfam" id="PF13855">
    <property type="entry name" value="LRR_8"/>
    <property type="match status" value="3"/>
</dbReference>
<dbReference type="InterPro" id="IPR000483">
    <property type="entry name" value="Cys-rich_flank_reg_C"/>
</dbReference>
<dbReference type="PANTHER" id="PTHR45842">
    <property type="entry name" value="SYNAPTIC ADHESION-LIKE MOLECULE SALM"/>
    <property type="match status" value="1"/>
</dbReference>
<dbReference type="InterPro" id="IPR007110">
    <property type="entry name" value="Ig-like_dom"/>
</dbReference>
<dbReference type="InterPro" id="IPR003591">
    <property type="entry name" value="Leu-rich_rpt_typical-subtyp"/>
</dbReference>
<keyword evidence="5" id="KW-0325">Glycoprotein</keyword>
<dbReference type="PROSITE" id="PS51450">
    <property type="entry name" value="LRR"/>
    <property type="match status" value="3"/>
</dbReference>
<dbReference type="InterPro" id="IPR001611">
    <property type="entry name" value="Leu-rich_rpt"/>
</dbReference>
<dbReference type="Gene3D" id="3.80.10.10">
    <property type="entry name" value="Ribonuclease Inhibitor"/>
    <property type="match status" value="3"/>
</dbReference>
<dbReference type="SUPFAM" id="SSF48726">
    <property type="entry name" value="Immunoglobulin"/>
    <property type="match status" value="3"/>
</dbReference>
<feature type="compositionally biased region" description="Basic and acidic residues" evidence="6">
    <location>
        <begin position="809"/>
        <end position="821"/>
    </location>
</feature>
<evidence type="ECO:0000256" key="4">
    <source>
        <dbReference type="ARBA" id="ARBA00023157"/>
    </source>
</evidence>
<dbReference type="Pfam" id="PF13927">
    <property type="entry name" value="Ig_3"/>
    <property type="match status" value="1"/>
</dbReference>
<evidence type="ECO:0000256" key="8">
    <source>
        <dbReference type="SAM" id="SignalP"/>
    </source>
</evidence>
<dbReference type="InterPro" id="IPR013098">
    <property type="entry name" value="Ig_I-set"/>
</dbReference>
<name>A0ABM1MHH5_NICVS</name>
<keyword evidence="3" id="KW-0677">Repeat</keyword>
<feature type="domain" description="Ig-like" evidence="9">
    <location>
        <begin position="383"/>
        <end position="478"/>
    </location>
</feature>
<feature type="chain" id="PRO_5046568148" evidence="8">
    <location>
        <begin position="21"/>
        <end position="832"/>
    </location>
</feature>
<evidence type="ECO:0000256" key="5">
    <source>
        <dbReference type="ARBA" id="ARBA00023180"/>
    </source>
</evidence>
<proteinExistence type="predicted"/>
<protein>
    <submittedName>
        <fullName evidence="11">Leucine-rich repeats and immunoglobulin-like domains protein 3</fullName>
    </submittedName>
</protein>
<evidence type="ECO:0000256" key="6">
    <source>
        <dbReference type="SAM" id="MobiDB-lite"/>
    </source>
</evidence>
<dbReference type="PANTHER" id="PTHR45842:SF21">
    <property type="entry name" value="IG-LIKE DOMAIN-CONTAINING PROTEIN"/>
    <property type="match status" value="1"/>
</dbReference>
<keyword evidence="4" id="KW-1015">Disulfide bond</keyword>
<dbReference type="Pfam" id="PF01463">
    <property type="entry name" value="LRRCT"/>
    <property type="match status" value="1"/>
</dbReference>
<evidence type="ECO:0000256" key="7">
    <source>
        <dbReference type="SAM" id="Phobius"/>
    </source>
</evidence>
<evidence type="ECO:0000256" key="2">
    <source>
        <dbReference type="ARBA" id="ARBA00022729"/>
    </source>
</evidence>
<dbReference type="SUPFAM" id="SSF52058">
    <property type="entry name" value="L domain-like"/>
    <property type="match status" value="1"/>
</dbReference>
<sequence>MVGVSYMIIVILFCSWKSEALVSKDVPSVCIHLGDYVDCASRNLDAIPDNIPTWTRKLNLNNNTIKNLTGDAWRNLNQIIELKLNKNKIQSLVKDTFKNMKRLKILEINRNVLDSIEPLSFQQLELVSALKLRRNRIKYLKDGTFFGLTKIHSLALDFNLVQVIEKSWLYGLDNLKELSLSHNAIQTIDNDAWEFCKDLEELDLAFNLLNSIERDTFKDLSKLHTLLLSNNNITFIEENAFYHTQNLKILNLSNNKISWTIEDAQGVFSGLTNLVKFHIASNDIKSINNKAFTGLHKVTYLDLKDNNITAIKENAFAEMLSLKELLLNTNSLLCDCNLLWFYEYLKLKRLEASTICAYPDWLRGQQLLKVPSSNLTCADGLTPVINNVFQPQIIALKGADISLSCTATSSVSMLFQWKKDNLELQNSDASVITSSVGKNRQTVSFFNITRIQHSDAGKYQCVVSNSYGTTYSQKTQISVLIYPTFNTMPSNITVRAGTTARLDCSASGEPQPEIAWQKDGGNDFPAARERRMQVMPADDVFFIMNAKPSDMGVYSCTAKNAAGKIVANATLSIEEKPSFVKPMENKEVALGETVVIHCYASGAPKPSICWYKDGLPIVITERHFFTAEEQMMIIVDTVLSDGGDYSCRLNNSLGIETGSCKVNVKPVFMSNSDLWGIIIITVVACAVFTSVVWVVIIYQTRRRMDAVNAVQPPNVPIMLDFDANIINQYHADNTSEHSSCKDSGTGDSAKRSNDDLLPGDEYTFIINDANTGDKNTTMRTASLVYLPAETNNSLTPLLHLNNSSYPRSTNHDRSDSNHENDINAITIDTPKG</sequence>
<dbReference type="InterPro" id="IPR013783">
    <property type="entry name" value="Ig-like_fold"/>
</dbReference>
<dbReference type="SMART" id="SM00408">
    <property type="entry name" value="IGc2"/>
    <property type="match status" value="3"/>
</dbReference>